<feature type="compositionally biased region" description="Polar residues" evidence="3">
    <location>
        <begin position="1119"/>
        <end position="1131"/>
    </location>
</feature>
<evidence type="ECO:0008006" key="8">
    <source>
        <dbReference type="Google" id="ProtNLM"/>
    </source>
</evidence>
<evidence type="ECO:0000256" key="3">
    <source>
        <dbReference type="SAM" id="MobiDB-lite"/>
    </source>
</evidence>
<feature type="region of interest" description="Disordered" evidence="3">
    <location>
        <begin position="1011"/>
        <end position="1040"/>
    </location>
</feature>
<keyword evidence="2" id="KW-0539">Nucleus</keyword>
<feature type="domain" description="Serine/threonine-protein phosphatase 4 regulatory subunit 3-like central" evidence="4">
    <location>
        <begin position="376"/>
        <end position="1007"/>
    </location>
</feature>
<accession>A0A8H5FE10</accession>
<dbReference type="InterPro" id="IPR006887">
    <property type="entry name" value="P4R3-like_central_dom"/>
</dbReference>
<feature type="region of interest" description="Disordered" evidence="3">
    <location>
        <begin position="1072"/>
        <end position="1338"/>
    </location>
</feature>
<evidence type="ECO:0000313" key="6">
    <source>
        <dbReference type="EMBL" id="KAF5333359.1"/>
    </source>
</evidence>
<dbReference type="Pfam" id="PF22972">
    <property type="entry name" value="EVH1_PP4R3"/>
    <property type="match status" value="1"/>
</dbReference>
<dbReference type="SUPFAM" id="SSF48371">
    <property type="entry name" value="ARM repeat"/>
    <property type="match status" value="1"/>
</dbReference>
<reference evidence="6 7" key="1">
    <citation type="journal article" date="2020" name="ISME J.">
        <title>Uncovering the hidden diversity of litter-decomposition mechanisms in mushroom-forming fungi.</title>
        <authorList>
            <person name="Floudas D."/>
            <person name="Bentzer J."/>
            <person name="Ahren D."/>
            <person name="Johansson T."/>
            <person name="Persson P."/>
            <person name="Tunlid A."/>
        </authorList>
    </citation>
    <scope>NUCLEOTIDE SEQUENCE [LARGE SCALE GENOMIC DNA]</scope>
    <source>
        <strain evidence="6 7">CBS 175.51</strain>
    </source>
</reference>
<feature type="region of interest" description="Disordered" evidence="3">
    <location>
        <begin position="81"/>
        <end position="191"/>
    </location>
</feature>
<dbReference type="Pfam" id="PF04802">
    <property type="entry name" value="PP4R3"/>
    <property type="match status" value="1"/>
</dbReference>
<dbReference type="EMBL" id="JAACJK010000109">
    <property type="protein sequence ID" value="KAF5333359.1"/>
    <property type="molecule type" value="Genomic_DNA"/>
</dbReference>
<dbReference type="InterPro" id="IPR051137">
    <property type="entry name" value="PP4R3-like"/>
</dbReference>
<feature type="compositionally biased region" description="Acidic residues" evidence="3">
    <location>
        <begin position="139"/>
        <end position="151"/>
    </location>
</feature>
<dbReference type="Gene3D" id="2.30.29.30">
    <property type="entry name" value="Pleckstrin-homology domain (PH domain)/Phosphotyrosine-binding domain (PTB)"/>
    <property type="match status" value="1"/>
</dbReference>
<dbReference type="InterPro" id="IPR011993">
    <property type="entry name" value="PH-like_dom_sf"/>
</dbReference>
<dbReference type="OrthoDB" id="27483at2759"/>
<feature type="domain" description="PP4R3 EVH1-like" evidence="5">
    <location>
        <begin position="233"/>
        <end position="331"/>
    </location>
</feature>
<proteinExistence type="predicted"/>
<protein>
    <recommendedName>
        <fullName evidence="8">Serine/threonine-protein phosphatase 4 regulatory subunit 3-like central domain-containing protein</fullName>
    </recommendedName>
</protein>
<dbReference type="PANTHER" id="PTHR23318">
    <property type="entry name" value="ATP SYNTHASE GAMMA-RELATED"/>
    <property type="match status" value="1"/>
</dbReference>
<dbReference type="SUPFAM" id="SSF50729">
    <property type="entry name" value="PH domain-like"/>
    <property type="match status" value="1"/>
</dbReference>
<dbReference type="GO" id="GO:0005654">
    <property type="term" value="C:nucleoplasm"/>
    <property type="evidence" value="ECO:0007669"/>
    <property type="project" value="TreeGrafter"/>
</dbReference>
<feature type="compositionally biased region" description="Low complexity" evidence="3">
    <location>
        <begin position="1137"/>
        <end position="1148"/>
    </location>
</feature>
<dbReference type="GO" id="GO:0030289">
    <property type="term" value="C:protein phosphatase 4 complex"/>
    <property type="evidence" value="ECO:0007669"/>
    <property type="project" value="TreeGrafter"/>
</dbReference>
<dbReference type="GO" id="GO:0006974">
    <property type="term" value="P:DNA damage response"/>
    <property type="evidence" value="ECO:0007669"/>
    <property type="project" value="TreeGrafter"/>
</dbReference>
<feature type="region of interest" description="Disordered" evidence="3">
    <location>
        <begin position="560"/>
        <end position="623"/>
    </location>
</feature>
<evidence type="ECO:0000256" key="2">
    <source>
        <dbReference type="ARBA" id="ARBA00023242"/>
    </source>
</evidence>
<evidence type="ECO:0000259" key="5">
    <source>
        <dbReference type="Pfam" id="PF22972"/>
    </source>
</evidence>
<feature type="compositionally biased region" description="Polar residues" evidence="3">
    <location>
        <begin position="94"/>
        <end position="129"/>
    </location>
</feature>
<dbReference type="GO" id="GO:0072542">
    <property type="term" value="F:protein phosphatase activator activity"/>
    <property type="evidence" value="ECO:0007669"/>
    <property type="project" value="TreeGrafter"/>
</dbReference>
<evidence type="ECO:0000259" key="4">
    <source>
        <dbReference type="Pfam" id="PF04802"/>
    </source>
</evidence>
<feature type="compositionally biased region" description="Basic and acidic residues" evidence="3">
    <location>
        <begin position="1287"/>
        <end position="1296"/>
    </location>
</feature>
<feature type="compositionally biased region" description="Polar residues" evidence="3">
    <location>
        <begin position="1318"/>
        <end position="1330"/>
    </location>
</feature>
<feature type="compositionally biased region" description="Low complexity" evidence="3">
    <location>
        <begin position="1177"/>
        <end position="1198"/>
    </location>
</feature>
<dbReference type="InterPro" id="IPR016024">
    <property type="entry name" value="ARM-type_fold"/>
</dbReference>
<evidence type="ECO:0000313" key="7">
    <source>
        <dbReference type="Proteomes" id="UP000541558"/>
    </source>
</evidence>
<feature type="compositionally biased region" description="Gly residues" evidence="3">
    <location>
        <begin position="794"/>
        <end position="805"/>
    </location>
</feature>
<evidence type="ECO:0000256" key="1">
    <source>
        <dbReference type="ARBA" id="ARBA00004123"/>
    </source>
</evidence>
<feature type="region of interest" description="Disordered" evidence="3">
    <location>
        <begin position="791"/>
        <end position="818"/>
    </location>
</feature>
<name>A0A8H5FE10_9AGAR</name>
<comment type="caution">
    <text evidence="6">The sequence shown here is derived from an EMBL/GenBank/DDBJ whole genome shotgun (WGS) entry which is preliminary data.</text>
</comment>
<sequence>MTKRTLERRFRVSSRTTPDTRLRAAFVAFPALCSLLSTSSPPNLLCGRTKIRPGTALAAPKVPTISLQFVFRADLASPAPHKSAMDLPPDVLPNTPQLPNDAQTTPDTLHNPDNPSATSSHVSPDTPNTDHAAAPTADETSESVMMDDADAGADGAQEGTVAGVGDKEEDTDTELEIGPQPAVVKEEGEVSLDHGHGQIEMLEHTQGYMGQGDGSGIMSETEEWAIDNEHELKRVKVYELVGARWMDQGTAFCFGQFSEESNEALLIARSERNYHEVVLSTIIRGNDVYQRQQDTLIVWTEPDGVDYALSFQDPDGCTAVWDFIQEVQRHMGGAGGDNLSSVTSSPLIGAQEASVTTASILRSGHLPVPTLGIINEIERAIKVLSRTAAMKERICEYIQAENYIKSLIRVMHHAEQHESLEDLHALCGLMQSILMLNDHGMYEHIMDDDIFFGVVGILEYEPDFPDHKANYREFLHEQSRFHQPIPIRDSGIQRKIHNAYRLQFLKDVVLARIIDDSTFNVINSCILFNQIDIISHVQHDPHFLRDLISLFVDEAIFFPGKKPPHPQQQPPPHQHMQGHLPPNQIIISLNGGADDRDDDMDVDPKPEDAASSSATPLSPPTSPVLATGSEAYKELRQYYQHHYSFAPRHDLSEADINLRREVIILLQQLCVMGKNVQLPARLALFRNLVDRGIVFAVQWAISLPDKEESSKAMISAGGEVLSTLLDHDLNGVRSHVNKHVDAIERERSAKKKYADKAETLLDVMCRIMATTKDMAIQSQIGDALKTWLEVPPGGDVGGPGNGPGEGSPQANGPPKSLAVRKEGDTERFLDYFYKNCVNVLFKPLMELPEWKNIKEPILPLYREEANRFTYLADLFHSFVIQHGFRSHLYSISSNILGRIVSLLKAKDKHLRHSAFRIFRYLLKQNNPVSTNMMCKLDVFQPILELTLQESRRDNLLSCSCQELFDSMRRENVKELIKFCMTHHEDLIRKLARTPLGGQRFELFIKRYEINCQPPPPDSPKADRSIVDPRSWSGPSRGMVDAEEEDYFNGDEEDEETNAVILNTNWSRITAPLLPIPPISGIKTRRRRHQRSQTPSRTPPQRQPALGSLLDYDDDEEEPSPTNTLPEASTSKIPLAPSPELFSPTSSSTPPRPNHPLIEEDDEDRLLESLVSPSPIVTGSPSPTPSATTTRPSTPTLSTLEHLTQLASVGLSIPLRLGEKRRRSQDDEEEDGLERLRKSKKTTTPTASKVDAAASGNGVKSSPGSDANVGKKASSSPTPPSQTPPAKGKSEGAKTGDDPPPPSRMWRVKVGGASWMSKLASSQKPAVTSQPGAKDGDTG</sequence>
<keyword evidence="7" id="KW-1185">Reference proteome</keyword>
<dbReference type="PANTHER" id="PTHR23318:SF0">
    <property type="entry name" value="SERINE_THREONINE-PROTEIN PHOSPHATASE 4 REGULATORY SUBUNIT 3"/>
    <property type="match status" value="1"/>
</dbReference>
<gene>
    <name evidence="6" type="ORF">D9611_002675</name>
</gene>
<comment type="subcellular location">
    <subcellularLocation>
        <location evidence="1">Nucleus</location>
    </subcellularLocation>
</comment>
<dbReference type="Proteomes" id="UP000541558">
    <property type="component" value="Unassembled WGS sequence"/>
</dbReference>
<dbReference type="InterPro" id="IPR055236">
    <property type="entry name" value="EVH1_PP4R3"/>
</dbReference>
<organism evidence="6 7">
    <name type="scientific">Ephemerocybe angulata</name>
    <dbReference type="NCBI Taxonomy" id="980116"/>
    <lineage>
        <taxon>Eukaryota</taxon>
        <taxon>Fungi</taxon>
        <taxon>Dikarya</taxon>
        <taxon>Basidiomycota</taxon>
        <taxon>Agaricomycotina</taxon>
        <taxon>Agaricomycetes</taxon>
        <taxon>Agaricomycetidae</taxon>
        <taxon>Agaricales</taxon>
        <taxon>Agaricineae</taxon>
        <taxon>Psathyrellaceae</taxon>
        <taxon>Ephemerocybe</taxon>
    </lineage>
</organism>